<evidence type="ECO:0000256" key="4">
    <source>
        <dbReference type="ARBA" id="ARBA00022723"/>
    </source>
</evidence>
<evidence type="ECO:0000313" key="11">
    <source>
        <dbReference type="EMBL" id="KAF6004517.1"/>
    </source>
</evidence>
<proteinExistence type="inferred from homology"/>
<dbReference type="GO" id="GO:0004505">
    <property type="term" value="F:phenylalanine 4-monooxygenase activity"/>
    <property type="evidence" value="ECO:0007669"/>
    <property type="project" value="UniProtKB-EC"/>
</dbReference>
<dbReference type="EC" id="1.14.16.1" evidence="3"/>
<evidence type="ECO:0000313" key="12">
    <source>
        <dbReference type="Proteomes" id="UP000530660"/>
    </source>
</evidence>
<dbReference type="Pfam" id="PF00351">
    <property type="entry name" value="Biopterin_H"/>
    <property type="match status" value="1"/>
</dbReference>
<comment type="cofactor">
    <cofactor evidence="1 8">
        <name>Fe(2+)</name>
        <dbReference type="ChEBI" id="CHEBI:29033"/>
    </cofactor>
</comment>
<dbReference type="InterPro" id="IPR036951">
    <property type="entry name" value="ArAA_hydroxylase_sf"/>
</dbReference>
<evidence type="ECO:0000256" key="1">
    <source>
        <dbReference type="ARBA" id="ARBA00001954"/>
    </source>
</evidence>
<dbReference type="PROSITE" id="PS51410">
    <property type="entry name" value="BH4_AAA_HYDROXYL_2"/>
    <property type="match status" value="1"/>
</dbReference>
<accession>A0A7J7IPR2</accession>
<keyword evidence="5" id="KW-0560">Oxidoreductase</keyword>
<dbReference type="GO" id="GO:0005506">
    <property type="term" value="F:iron ion binding"/>
    <property type="evidence" value="ECO:0007669"/>
    <property type="project" value="InterPro"/>
</dbReference>
<dbReference type="PRINTS" id="PR00372">
    <property type="entry name" value="FYWHYDRXLASE"/>
</dbReference>
<reference evidence="11 12" key="1">
    <citation type="journal article" date="2020" name="J. Phycol.">
        <title>Comparative genome analysis reveals Cyanidiococcus gen. nov., a new extremophilic red algal genus sister to Cyanidioschyzon (Cyanidioschyzonaceae, Rhodophyta).</title>
        <authorList>
            <person name="Liu S.-L."/>
            <person name="Chiang Y.-R."/>
            <person name="Yoon H.S."/>
            <person name="Fu H.-Y."/>
        </authorList>
    </citation>
    <scope>NUCLEOTIDE SEQUENCE [LARGE SCALE GENOMIC DNA]</scope>
    <source>
        <strain evidence="11 12">THAL066</strain>
    </source>
</reference>
<feature type="binding site" evidence="8">
    <location>
        <position position="352"/>
    </location>
    <ligand>
        <name>Fe cation</name>
        <dbReference type="ChEBI" id="CHEBI:24875"/>
    </ligand>
</feature>
<feature type="binding site" evidence="8">
    <location>
        <position position="347"/>
    </location>
    <ligand>
        <name>Fe cation</name>
        <dbReference type="ChEBI" id="CHEBI:24875"/>
    </ligand>
</feature>
<evidence type="ECO:0000256" key="6">
    <source>
        <dbReference type="ARBA" id="ARBA00023004"/>
    </source>
</evidence>
<dbReference type="InterPro" id="IPR018301">
    <property type="entry name" value="ArAA_hydroxylase_Fe/CU_BS"/>
</dbReference>
<keyword evidence="6 8" id="KW-0408">Iron</keyword>
<dbReference type="InterPro" id="IPR001273">
    <property type="entry name" value="ArAA_hydroxylase"/>
</dbReference>
<dbReference type="Proteomes" id="UP000530660">
    <property type="component" value="Unassembled WGS sequence"/>
</dbReference>
<gene>
    <name evidence="11" type="ORF">F1559_003644</name>
</gene>
<dbReference type="InterPro" id="IPR036329">
    <property type="entry name" value="Aro-AA_hydroxylase_C_sf"/>
</dbReference>
<dbReference type="InterPro" id="IPR019774">
    <property type="entry name" value="Aromatic-AA_hydroxylase_C"/>
</dbReference>
<feature type="binding site" evidence="8">
    <location>
        <position position="392"/>
    </location>
    <ligand>
        <name>Fe cation</name>
        <dbReference type="ChEBI" id="CHEBI:24875"/>
    </ligand>
</feature>
<feature type="domain" description="ACT" evidence="10">
    <location>
        <begin position="53"/>
        <end position="139"/>
    </location>
</feature>
<dbReference type="InterPro" id="IPR002912">
    <property type="entry name" value="ACT_dom"/>
</dbReference>
<evidence type="ECO:0000256" key="8">
    <source>
        <dbReference type="PIRSR" id="PIRSR601273-2"/>
    </source>
</evidence>
<feature type="domain" description="Biopterin-dependent aromatic amino acid hydroxylase family profile" evidence="9">
    <location>
        <begin position="167"/>
        <end position="516"/>
    </location>
</feature>
<keyword evidence="7" id="KW-0503">Monooxygenase</keyword>
<protein>
    <recommendedName>
        <fullName evidence="3">phenylalanine 4-monooxygenase</fullName>
        <ecNumber evidence="3">1.14.16.1</ecNumber>
    </recommendedName>
</protein>
<evidence type="ECO:0000259" key="10">
    <source>
        <dbReference type="PROSITE" id="PS51671"/>
    </source>
</evidence>
<evidence type="ECO:0000256" key="3">
    <source>
        <dbReference type="ARBA" id="ARBA00011995"/>
    </source>
</evidence>
<comment type="similarity">
    <text evidence="2">Belongs to the biopterin-dependent aromatic amino acid hydroxylase family.</text>
</comment>
<dbReference type="PROSITE" id="PS00367">
    <property type="entry name" value="BH4_AAA_HYDROXYL_1"/>
    <property type="match status" value="1"/>
</dbReference>
<dbReference type="PROSITE" id="PS51671">
    <property type="entry name" value="ACT"/>
    <property type="match status" value="1"/>
</dbReference>
<keyword evidence="4 8" id="KW-0479">Metal-binding</keyword>
<dbReference type="PANTHER" id="PTHR11473:SF24">
    <property type="entry name" value="PHENYLALANINE-4-HYDROXYLASE"/>
    <property type="match status" value="1"/>
</dbReference>
<evidence type="ECO:0000256" key="5">
    <source>
        <dbReference type="ARBA" id="ARBA00023002"/>
    </source>
</evidence>
<dbReference type="Gene3D" id="1.10.800.10">
    <property type="entry name" value="Aromatic amino acid hydroxylase"/>
    <property type="match status" value="1"/>
</dbReference>
<dbReference type="OrthoDB" id="983542at2759"/>
<name>A0A7J7IPR2_9RHOD</name>
<evidence type="ECO:0000259" key="9">
    <source>
        <dbReference type="PROSITE" id="PS51410"/>
    </source>
</evidence>
<evidence type="ECO:0000256" key="7">
    <source>
        <dbReference type="ARBA" id="ARBA00023033"/>
    </source>
</evidence>
<dbReference type="SUPFAM" id="SSF56534">
    <property type="entry name" value="Aromatic aminoacid monoxygenases, catalytic and oligomerization domains"/>
    <property type="match status" value="1"/>
</dbReference>
<dbReference type="PANTHER" id="PTHR11473">
    <property type="entry name" value="AROMATIC AMINO ACID HYDROXYLASE"/>
    <property type="match status" value="1"/>
</dbReference>
<dbReference type="EMBL" id="VWRR01000003">
    <property type="protein sequence ID" value="KAF6004517.1"/>
    <property type="molecule type" value="Genomic_DNA"/>
</dbReference>
<comment type="caution">
    <text evidence="11">The sequence shown here is derived from an EMBL/GenBank/DDBJ whole genome shotgun (WGS) entry which is preliminary data.</text>
</comment>
<keyword evidence="12" id="KW-1185">Reference proteome</keyword>
<evidence type="ECO:0000256" key="2">
    <source>
        <dbReference type="ARBA" id="ARBA00009712"/>
    </source>
</evidence>
<dbReference type="AlphaFoldDB" id="A0A7J7IPR2"/>
<organism evidence="11 12">
    <name type="scientific">Cyanidiococcus yangmingshanensis</name>
    <dbReference type="NCBI Taxonomy" id="2690220"/>
    <lineage>
        <taxon>Eukaryota</taxon>
        <taxon>Rhodophyta</taxon>
        <taxon>Bangiophyceae</taxon>
        <taxon>Cyanidiales</taxon>
        <taxon>Cyanidiaceae</taxon>
        <taxon>Cyanidiococcus</taxon>
    </lineage>
</organism>
<sequence length="531" mass="59781">MRLPLFRQAYSLTFLRQGLINRKRICYFSSDVERTQEISKAPASSVQSSLETTVVFSVPDKPGSLRTALAYFDDELFNLRGIRSQILRGGKHGEANEYEITVNASLVGAGSKVAPDSFYAERLRDALARVAEKLESAGMSVRIMMPPTSGSPEGVSSSPLNSASSSINWWDSNESRVTDTPWFPRRLSDLDRFASRCLQYGSELDADHPGFHDKEYRKRREMIASNAAKHKHGQPLPGVDYTKTELDTWRVVYGELAKLRETHTSRRYQHSLQLLERELGFGPLRIPQLSEVSNFLNECTGWSLRPVMGLLSSRDFLNGLAFRVFHSTQYVRHHSQPLYTPEPDVCHELLGHIPMLCDEAFSELNHVIGLASLGASDEDIERLARCYWFSVEFGLCRDGAKSPLRAYGAGLLSSFGELKYAVSGEPQTRPWNPFEAAKQTYPVTMYQPVYFVAESLEDAVDQLRAFTETLQKPFEIRYNPYSRSVSVVDDGSRIAALSLHISNELRTLTRALRKLEVSAGHSPETLARKLP</sequence>